<organism evidence="1 2">
    <name type="scientific">Pseudoflavonifractor capillosus ATCC 29799</name>
    <dbReference type="NCBI Taxonomy" id="411467"/>
    <lineage>
        <taxon>Bacteria</taxon>
        <taxon>Bacillati</taxon>
        <taxon>Bacillota</taxon>
        <taxon>Clostridia</taxon>
        <taxon>Eubacteriales</taxon>
        <taxon>Oscillospiraceae</taxon>
        <taxon>Pseudoflavonifractor</taxon>
    </lineage>
</organism>
<reference evidence="1 2" key="1">
    <citation type="submission" date="2007-04" db="EMBL/GenBank/DDBJ databases">
        <authorList>
            <person name="Fulton L."/>
            <person name="Clifton S."/>
            <person name="Fulton B."/>
            <person name="Xu J."/>
            <person name="Minx P."/>
            <person name="Pepin K.H."/>
            <person name="Johnson M."/>
            <person name="Thiruvilangam P."/>
            <person name="Bhonagiri V."/>
            <person name="Nash W.E."/>
            <person name="Mardis E.R."/>
            <person name="Wilson R.K."/>
        </authorList>
    </citation>
    <scope>NUCLEOTIDE SEQUENCE [LARGE SCALE GENOMIC DNA]</scope>
    <source>
        <strain evidence="1 2">ATCC 29799</strain>
    </source>
</reference>
<name>A6NRA7_9FIRM</name>
<evidence type="ECO:0000313" key="2">
    <source>
        <dbReference type="Proteomes" id="UP000003639"/>
    </source>
</evidence>
<accession>A6NRA7</accession>
<evidence type="ECO:0000313" key="1">
    <source>
        <dbReference type="EMBL" id="EDN01604.1"/>
    </source>
</evidence>
<gene>
    <name evidence="1" type="ORF">BACCAP_00736</name>
</gene>
<dbReference type="Proteomes" id="UP000003639">
    <property type="component" value="Unassembled WGS sequence"/>
</dbReference>
<reference evidence="1 2" key="2">
    <citation type="submission" date="2007-06" db="EMBL/GenBank/DDBJ databases">
        <title>Draft genome sequence of Pseudoflavonifractor capillosus ATCC 29799.</title>
        <authorList>
            <person name="Sudarsanam P."/>
            <person name="Ley R."/>
            <person name="Guruge J."/>
            <person name="Turnbaugh P.J."/>
            <person name="Mahowald M."/>
            <person name="Liep D."/>
            <person name="Gordon J."/>
        </authorList>
    </citation>
    <scope>NUCLEOTIDE SEQUENCE [LARGE SCALE GENOMIC DNA]</scope>
    <source>
        <strain evidence="1 2">ATCC 29799</strain>
    </source>
</reference>
<protein>
    <submittedName>
        <fullName evidence="1">Uncharacterized protein</fullName>
    </submittedName>
</protein>
<comment type="caution">
    <text evidence="1">The sequence shown here is derived from an EMBL/GenBank/DDBJ whole genome shotgun (WGS) entry which is preliminary data.</text>
</comment>
<dbReference type="STRING" id="411467.BACCAP_00736"/>
<dbReference type="AlphaFoldDB" id="A6NRA7"/>
<keyword evidence="2" id="KW-1185">Reference proteome</keyword>
<dbReference type="EMBL" id="AAXG02000005">
    <property type="protein sequence ID" value="EDN01604.1"/>
    <property type="molecule type" value="Genomic_DNA"/>
</dbReference>
<sequence length="45" mass="5156">MLIRLKVYQISTPNTRIVSPNFSPFCRRFLQNTACGETGKGLHLF</sequence>
<proteinExistence type="predicted"/>